<accession>A0A4Y7I9C7</accession>
<keyword evidence="2" id="KW-1185">Reference proteome</keyword>
<reference evidence="1 2" key="1">
    <citation type="journal article" date="2018" name="Science">
        <title>The opium poppy genome and morphinan production.</title>
        <authorList>
            <person name="Guo L."/>
            <person name="Winzer T."/>
            <person name="Yang X."/>
            <person name="Li Y."/>
            <person name="Ning Z."/>
            <person name="He Z."/>
            <person name="Teodor R."/>
            <person name="Lu Y."/>
            <person name="Bowser T.A."/>
            <person name="Graham I.A."/>
            <person name="Ye K."/>
        </authorList>
    </citation>
    <scope>NUCLEOTIDE SEQUENCE [LARGE SCALE GENOMIC DNA]</scope>
    <source>
        <strain evidence="2">cv. HN1</strain>
        <tissue evidence="1">Leaves</tissue>
    </source>
</reference>
<gene>
    <name evidence="1" type="ORF">C5167_037383</name>
</gene>
<proteinExistence type="predicted"/>
<organism evidence="1 2">
    <name type="scientific">Papaver somniferum</name>
    <name type="common">Opium poppy</name>
    <dbReference type="NCBI Taxonomy" id="3469"/>
    <lineage>
        <taxon>Eukaryota</taxon>
        <taxon>Viridiplantae</taxon>
        <taxon>Streptophyta</taxon>
        <taxon>Embryophyta</taxon>
        <taxon>Tracheophyta</taxon>
        <taxon>Spermatophyta</taxon>
        <taxon>Magnoliopsida</taxon>
        <taxon>Ranunculales</taxon>
        <taxon>Papaveraceae</taxon>
        <taxon>Papaveroideae</taxon>
        <taxon>Papaver</taxon>
    </lineage>
</organism>
<evidence type="ECO:0000313" key="1">
    <source>
        <dbReference type="EMBL" id="RZC44440.1"/>
    </source>
</evidence>
<sequence>MVDSAKAADVKIIPYEHTFDGVLESNVEEGTDDHKVKANVGGDRNRALEMHTKPEIEELPVRKKMRAKDTIAGSAYLARIEALTVNDFGLATELAESGWCSRASEAGGRAAREAASFAVNKIGVPNVVILSYNRSVFDFLLKTYWCRLGYQM</sequence>
<dbReference type="Gramene" id="RZC44440">
    <property type="protein sequence ID" value="RZC44440"/>
    <property type="gene ID" value="C5167_037383"/>
</dbReference>
<name>A0A4Y7I9C7_PAPSO</name>
<dbReference type="Proteomes" id="UP000316621">
    <property type="component" value="Chromosome 1"/>
</dbReference>
<protein>
    <submittedName>
        <fullName evidence="1">Uncharacterized protein</fullName>
    </submittedName>
</protein>
<evidence type="ECO:0000313" key="2">
    <source>
        <dbReference type="Proteomes" id="UP000316621"/>
    </source>
</evidence>
<dbReference type="EMBL" id="CM010715">
    <property type="protein sequence ID" value="RZC44440.1"/>
    <property type="molecule type" value="Genomic_DNA"/>
</dbReference>
<dbReference type="AlphaFoldDB" id="A0A4Y7I9C7"/>